<protein>
    <recommendedName>
        <fullName evidence="2">CCHC-type domain-containing protein</fullName>
    </recommendedName>
</protein>
<dbReference type="GO" id="GO:0008270">
    <property type="term" value="F:zinc ion binding"/>
    <property type="evidence" value="ECO:0007669"/>
    <property type="project" value="UniProtKB-KW"/>
</dbReference>
<keyword evidence="1" id="KW-0479">Metal-binding</keyword>
<sequence length="357" mass="40694">MVRLEHREKTLEEWSLNCEAIAPGEARFLRVRVDVPLDKPIRGGAPVLSPEGDKVWVAFKYERLCGLCFHCGLLGHEAKACKFTKLKVWEESPYGEWLRATEDVSPQTSDSQRIAGAETEPLQNFNWGHGHSYHSRTIIPDINEEQYWESNDGKNPEINAIPAHQNSDFSVQITLSLDYNFSDQIAFINSYMLGKSLKWLKQKLDCFDPKLLLSQGIRWLCDAFQLLLTDPTVKSLVVSLAFDKTVRDVILRNTSVQEFQWIHYAVNYVRPLISNEEPGLATRILMWIWDGAKAIFELTEKFLSQVKGLFQPPKSNNPTEGNKEQMEEKIRSSLPPSVVILLIEVVARALPARITIA</sequence>
<dbReference type="InterPro" id="IPR025836">
    <property type="entry name" value="Zn_knuckle_CX2CX4HX4C"/>
</dbReference>
<keyword evidence="1" id="KW-0863">Zinc-finger</keyword>
<evidence type="ECO:0000259" key="2">
    <source>
        <dbReference type="PROSITE" id="PS50158"/>
    </source>
</evidence>
<name>A0AAW0LB01_QUESU</name>
<dbReference type="PANTHER" id="PTHR33625">
    <property type="entry name" value="OS08G0179900 PROTEIN"/>
    <property type="match status" value="1"/>
</dbReference>
<proteinExistence type="predicted"/>
<dbReference type="InterPro" id="IPR001878">
    <property type="entry name" value="Znf_CCHC"/>
</dbReference>
<dbReference type="GO" id="GO:0003676">
    <property type="term" value="F:nucleic acid binding"/>
    <property type="evidence" value="ECO:0007669"/>
    <property type="project" value="InterPro"/>
</dbReference>
<dbReference type="Proteomes" id="UP000237347">
    <property type="component" value="Unassembled WGS sequence"/>
</dbReference>
<organism evidence="3 4">
    <name type="scientific">Quercus suber</name>
    <name type="common">Cork oak</name>
    <dbReference type="NCBI Taxonomy" id="58331"/>
    <lineage>
        <taxon>Eukaryota</taxon>
        <taxon>Viridiplantae</taxon>
        <taxon>Streptophyta</taxon>
        <taxon>Embryophyta</taxon>
        <taxon>Tracheophyta</taxon>
        <taxon>Spermatophyta</taxon>
        <taxon>Magnoliopsida</taxon>
        <taxon>eudicotyledons</taxon>
        <taxon>Gunneridae</taxon>
        <taxon>Pentapetalae</taxon>
        <taxon>rosids</taxon>
        <taxon>fabids</taxon>
        <taxon>Fagales</taxon>
        <taxon>Fagaceae</taxon>
        <taxon>Quercus</taxon>
    </lineage>
</organism>
<evidence type="ECO:0000256" key="1">
    <source>
        <dbReference type="PROSITE-ProRule" id="PRU00047"/>
    </source>
</evidence>
<gene>
    <name evidence="3" type="ORF">CFP56_005646</name>
</gene>
<keyword evidence="4" id="KW-1185">Reference proteome</keyword>
<comment type="caution">
    <text evidence="3">The sequence shown here is derived from an EMBL/GenBank/DDBJ whole genome shotgun (WGS) entry which is preliminary data.</text>
</comment>
<dbReference type="EMBL" id="PKMF04000132">
    <property type="protein sequence ID" value="KAK7848069.1"/>
    <property type="molecule type" value="Genomic_DNA"/>
</dbReference>
<dbReference type="PANTHER" id="PTHR33625:SF2">
    <property type="entry name" value="POST-SET DOMAIN-CONTAINING PROTEIN"/>
    <property type="match status" value="1"/>
</dbReference>
<evidence type="ECO:0000313" key="4">
    <source>
        <dbReference type="Proteomes" id="UP000237347"/>
    </source>
</evidence>
<dbReference type="PROSITE" id="PS50158">
    <property type="entry name" value="ZF_CCHC"/>
    <property type="match status" value="1"/>
</dbReference>
<keyword evidence="1" id="KW-0862">Zinc</keyword>
<feature type="domain" description="CCHC-type" evidence="2">
    <location>
        <begin position="68"/>
        <end position="82"/>
    </location>
</feature>
<evidence type="ECO:0000313" key="3">
    <source>
        <dbReference type="EMBL" id="KAK7848069.1"/>
    </source>
</evidence>
<accession>A0AAW0LB01</accession>
<reference evidence="3 4" key="1">
    <citation type="journal article" date="2018" name="Sci. Data">
        <title>The draft genome sequence of cork oak.</title>
        <authorList>
            <person name="Ramos A.M."/>
            <person name="Usie A."/>
            <person name="Barbosa P."/>
            <person name="Barros P.M."/>
            <person name="Capote T."/>
            <person name="Chaves I."/>
            <person name="Simoes F."/>
            <person name="Abreu I."/>
            <person name="Carrasquinho I."/>
            <person name="Faro C."/>
            <person name="Guimaraes J.B."/>
            <person name="Mendonca D."/>
            <person name="Nobrega F."/>
            <person name="Rodrigues L."/>
            <person name="Saibo N.J.M."/>
            <person name="Varela M.C."/>
            <person name="Egas C."/>
            <person name="Matos J."/>
            <person name="Miguel C.M."/>
            <person name="Oliveira M.M."/>
            <person name="Ricardo C.P."/>
            <person name="Goncalves S."/>
        </authorList>
    </citation>
    <scope>NUCLEOTIDE SEQUENCE [LARGE SCALE GENOMIC DNA]</scope>
    <source>
        <strain evidence="4">cv. HL8</strain>
    </source>
</reference>
<dbReference type="Pfam" id="PF14392">
    <property type="entry name" value="zf-CCHC_4"/>
    <property type="match status" value="1"/>
</dbReference>
<dbReference type="AlphaFoldDB" id="A0AAW0LB01"/>